<dbReference type="Proteomes" id="UP000249008">
    <property type="component" value="Chromosome 1"/>
</dbReference>
<evidence type="ECO:0000313" key="2">
    <source>
        <dbReference type="Proteomes" id="UP000249008"/>
    </source>
</evidence>
<dbReference type="AlphaFoldDB" id="A0AAX2JCD7"/>
<organism evidence="1 2">
    <name type="scientific">Fusobacterium ulcerans</name>
    <dbReference type="NCBI Taxonomy" id="861"/>
    <lineage>
        <taxon>Bacteria</taxon>
        <taxon>Fusobacteriati</taxon>
        <taxon>Fusobacteriota</taxon>
        <taxon>Fusobacteriia</taxon>
        <taxon>Fusobacteriales</taxon>
        <taxon>Fusobacteriaceae</taxon>
        <taxon>Fusobacterium</taxon>
    </lineage>
</organism>
<sequence length="497" mass="56821">MKGIIEGLKGLKKSEIYENYETNKKLYEGKSIEVFYKDVLRRVKLEYMGLLDDRNNYREFYIDGNKMKWKSKKFDNLIVGNNILGAVTKLFVELAANKPPTLGVDEDKREFLELIDFQDELSEAIAIQSYAGRLLIRGTMINNKLSFFIVPPVNYFKIPNILNPDLAEAYVFFEEDSKKSTLKCEIYKEGSTEYRFFTIGKDAVEEIPCPESLESYGMKVDGKGYIDKYKGWQVAEVDNISRQTDYLPDLIVINRELLIGDTLTSQAFDKVANPLLQVPESMLETDPETGDYCINLKDRTAIVGDGDKELKQVVLETKTAEWKIQRDNYMYQIYQATGTNEQAFGIDKNGAASGESKIRSMERTLAAVETKRNKIIRAYEKIVKWGYAYLGKEESLDFTLQCKEIISLSTAEKVNIANTAITAGIMSLEAAVDYINLTEITTEEELERIKSDLAYRTKLLDLLEKLKQIDTEGKLDKSIQEQVDKLIEEFGLNEDDE</sequence>
<dbReference type="RefSeq" id="WP_005981415.1">
    <property type="nucleotide sequence ID" value="NZ_CABKNW010000005.1"/>
</dbReference>
<name>A0AAX2JCD7_9FUSO</name>
<accession>A0AAX2JCD7</accession>
<evidence type="ECO:0008006" key="3">
    <source>
        <dbReference type="Google" id="ProtNLM"/>
    </source>
</evidence>
<evidence type="ECO:0000313" key="1">
    <source>
        <dbReference type="EMBL" id="SQJ08942.1"/>
    </source>
</evidence>
<reference evidence="1 2" key="1">
    <citation type="submission" date="2018-06" db="EMBL/GenBank/DDBJ databases">
        <authorList>
            <consortium name="Pathogen Informatics"/>
            <person name="Doyle S."/>
        </authorList>
    </citation>
    <scope>NUCLEOTIDE SEQUENCE [LARGE SCALE GENOMIC DNA]</scope>
    <source>
        <strain evidence="1 2">NCTC12112</strain>
    </source>
</reference>
<dbReference type="EMBL" id="LS483487">
    <property type="protein sequence ID" value="SQJ08942.1"/>
    <property type="molecule type" value="Genomic_DNA"/>
</dbReference>
<gene>
    <name evidence="1" type="ORF">NCTC12112_02270</name>
</gene>
<protein>
    <recommendedName>
        <fullName evidence="3">Phage portal protein</fullName>
    </recommendedName>
</protein>
<dbReference type="GeneID" id="78453554"/>
<proteinExistence type="predicted"/>
<dbReference type="KEGG" id="ful:C4N20_01955"/>